<dbReference type="EMBL" id="JACASE010000017">
    <property type="protein sequence ID" value="KAF6397202.1"/>
    <property type="molecule type" value="Genomic_DNA"/>
</dbReference>
<gene>
    <name evidence="1" type="ORF">HJG63_009844</name>
</gene>
<reference evidence="1 2" key="1">
    <citation type="journal article" date="2020" name="Nature">
        <title>Six reference-quality genomes reveal evolution of bat adaptations.</title>
        <authorList>
            <person name="Jebb D."/>
            <person name="Huang Z."/>
            <person name="Pippel M."/>
            <person name="Hughes G.M."/>
            <person name="Lavrichenko K."/>
            <person name="Devanna P."/>
            <person name="Winkler S."/>
            <person name="Jermiin L.S."/>
            <person name="Skirmuntt E.C."/>
            <person name="Katzourakis A."/>
            <person name="Burkitt-Gray L."/>
            <person name="Ray D.A."/>
            <person name="Sullivan K.A.M."/>
            <person name="Roscito J.G."/>
            <person name="Kirilenko B.M."/>
            <person name="Davalos L.M."/>
            <person name="Corthals A.P."/>
            <person name="Power M.L."/>
            <person name="Jones G."/>
            <person name="Ransome R.D."/>
            <person name="Dechmann D.K.N."/>
            <person name="Locatelli A.G."/>
            <person name="Puechmaille S.J."/>
            <person name="Fedrigo O."/>
            <person name="Jarvis E.D."/>
            <person name="Hiller M."/>
            <person name="Vernes S.C."/>
            <person name="Myers E.W."/>
            <person name="Teeling E.C."/>
        </authorList>
    </citation>
    <scope>NUCLEOTIDE SEQUENCE [LARGE SCALE GENOMIC DNA]</scope>
    <source>
        <strain evidence="1">MRouAeg1</strain>
        <tissue evidence="1">Muscle</tissue>
    </source>
</reference>
<dbReference type="AlphaFoldDB" id="A0A7J8BEU3"/>
<keyword evidence="2" id="KW-1185">Reference proteome</keyword>
<protein>
    <submittedName>
        <fullName evidence="1">Uncharacterized protein</fullName>
    </submittedName>
</protein>
<proteinExistence type="predicted"/>
<accession>A0A7J8BEU3</accession>
<comment type="caution">
    <text evidence="1">The sequence shown here is derived from an EMBL/GenBank/DDBJ whole genome shotgun (WGS) entry which is preliminary data.</text>
</comment>
<name>A0A7J8BEU3_ROUAE</name>
<evidence type="ECO:0000313" key="1">
    <source>
        <dbReference type="EMBL" id="KAF6397202.1"/>
    </source>
</evidence>
<dbReference type="Proteomes" id="UP000593571">
    <property type="component" value="Unassembled WGS sequence"/>
</dbReference>
<organism evidence="1 2">
    <name type="scientific">Rousettus aegyptiacus</name>
    <name type="common">Egyptian fruit bat</name>
    <name type="synonym">Pteropus aegyptiacus</name>
    <dbReference type="NCBI Taxonomy" id="9407"/>
    <lineage>
        <taxon>Eukaryota</taxon>
        <taxon>Metazoa</taxon>
        <taxon>Chordata</taxon>
        <taxon>Craniata</taxon>
        <taxon>Vertebrata</taxon>
        <taxon>Euteleostomi</taxon>
        <taxon>Mammalia</taxon>
        <taxon>Eutheria</taxon>
        <taxon>Laurasiatheria</taxon>
        <taxon>Chiroptera</taxon>
        <taxon>Yinpterochiroptera</taxon>
        <taxon>Pteropodoidea</taxon>
        <taxon>Pteropodidae</taxon>
        <taxon>Rousettinae</taxon>
        <taxon>Rousettus</taxon>
    </lineage>
</organism>
<sequence length="125" mass="13939">MPCAPKCVQASLNLWAPACTVTLHQRAQLSSGIGRLWFQLVPVASEPHRTIRSVWFKPSVREMPRVLTVLSFRSLWHLGSDAIVSLLSVGLLPWVASEKEIKTPDPLSLQAKKALRLGRNFLSRS</sequence>
<evidence type="ECO:0000313" key="2">
    <source>
        <dbReference type="Proteomes" id="UP000593571"/>
    </source>
</evidence>